<keyword evidence="6 9" id="KW-1133">Transmembrane helix</keyword>
<evidence type="ECO:0000256" key="9">
    <source>
        <dbReference type="RuleBase" id="RU365028"/>
    </source>
</evidence>
<dbReference type="Gene3D" id="1.20.1420.30">
    <property type="entry name" value="NCX, central ion-binding region"/>
    <property type="match status" value="1"/>
</dbReference>
<dbReference type="GO" id="GO:0016020">
    <property type="term" value="C:membrane"/>
    <property type="evidence" value="ECO:0007669"/>
    <property type="project" value="InterPro"/>
</dbReference>
<evidence type="ECO:0000313" key="11">
    <source>
        <dbReference type="EMBL" id="AEB10203.1"/>
    </source>
</evidence>
<dbReference type="KEGG" id="dao:Desac_2382"/>
<evidence type="ECO:0000256" key="2">
    <source>
        <dbReference type="ARBA" id="ARBA00022448"/>
    </source>
</evidence>
<dbReference type="RefSeq" id="WP_013707312.1">
    <property type="nucleotide sequence ID" value="NC_015388.1"/>
</dbReference>
<dbReference type="eggNOG" id="COG0387">
    <property type="taxonomic scope" value="Bacteria"/>
</dbReference>
<evidence type="ECO:0000313" key="12">
    <source>
        <dbReference type="Proteomes" id="UP000000483"/>
    </source>
</evidence>
<comment type="subcellular location">
    <subcellularLocation>
        <location evidence="1">Endomembrane system</location>
        <topology evidence="1">Multi-pass membrane protein</topology>
    </subcellularLocation>
</comment>
<keyword evidence="4 9" id="KW-0812">Transmembrane</keyword>
<reference evidence="11 12" key="1">
    <citation type="journal article" date="2011" name="Stand. Genomic Sci.">
        <title>Complete genome sequence of the acetate-degrading sulfate reducer Desulfobacca acetoxidans type strain (ASRB2).</title>
        <authorList>
            <person name="Goker M."/>
            <person name="Teshima H."/>
            <person name="Lapidus A."/>
            <person name="Nolan M."/>
            <person name="Lucas S."/>
            <person name="Hammon N."/>
            <person name="Deshpande S."/>
            <person name="Cheng J.F."/>
            <person name="Tapia R."/>
            <person name="Han C."/>
            <person name="Goodwin L."/>
            <person name="Pitluck S."/>
            <person name="Huntemann M."/>
            <person name="Liolios K."/>
            <person name="Ivanova N."/>
            <person name="Pagani I."/>
            <person name="Mavromatis K."/>
            <person name="Ovchinikova G."/>
            <person name="Pati A."/>
            <person name="Chen A."/>
            <person name="Palaniappan K."/>
            <person name="Land M."/>
            <person name="Hauser L."/>
            <person name="Brambilla E.M."/>
            <person name="Rohde M."/>
            <person name="Spring S."/>
            <person name="Detter J.C."/>
            <person name="Woyke T."/>
            <person name="Bristow J."/>
            <person name="Eisen J.A."/>
            <person name="Markowitz V."/>
            <person name="Hugenholtz P."/>
            <person name="Kyrpides N.C."/>
            <person name="Klenk H.P."/>
        </authorList>
    </citation>
    <scope>NUCLEOTIDE SEQUENCE [LARGE SCALE GENOMIC DNA]</scope>
    <source>
        <strain evidence="12">ATCC 700848 / DSM 11109 / ASRB2</strain>
    </source>
</reference>
<keyword evidence="12" id="KW-1185">Reference proteome</keyword>
<feature type="transmembrane region" description="Helical" evidence="9">
    <location>
        <begin position="166"/>
        <end position="184"/>
    </location>
</feature>
<feature type="transmembrane region" description="Helical" evidence="9">
    <location>
        <begin position="96"/>
        <end position="115"/>
    </location>
</feature>
<proteinExistence type="inferred from homology"/>
<sequence>MKILQKIFYGLTLFFIPLTIILDRIGGVPQPLLFFLAAVAIFPLAALLVHATEQLASYTGDTIGGLLNATFGNAPELIIALVALKAGLYDMVKASIIGAILANMLLGLGLAFLLGGYRRHTQNFNPVAARNFMTMMLLAVISLAVPSTFHNFVTADAIQHEQYVNLAVAVVLLATYGLSLFFMLQTHPDFFKSSAEDVEPPDEVRWSLPRAVAILLLTSVFVAFMSEILVGAVEETGRTLGMSQAFIGLVILAVVGGAAESSSAVAMGMKNRMDLSLSIAIGSSIQIALFVAPVLVLMSYFIAPQPLNLVFNRVLLGIIFLTVLIGAMVAGDGKANWFKGVQLITVYIILAIMFYFLPGS</sequence>
<accession>F2NFT4</accession>
<feature type="transmembrane region" description="Helical" evidence="9">
    <location>
        <begin position="127"/>
        <end position="146"/>
    </location>
</feature>
<evidence type="ECO:0000256" key="6">
    <source>
        <dbReference type="ARBA" id="ARBA00022989"/>
    </source>
</evidence>
<evidence type="ECO:0000256" key="8">
    <source>
        <dbReference type="ARBA" id="ARBA00023136"/>
    </source>
</evidence>
<dbReference type="NCBIfam" id="TIGR00378">
    <property type="entry name" value="cax"/>
    <property type="match status" value="1"/>
</dbReference>
<evidence type="ECO:0000256" key="3">
    <source>
        <dbReference type="ARBA" id="ARBA00022568"/>
    </source>
</evidence>
<protein>
    <recommendedName>
        <fullName evidence="9">Ca(2+)/H(+) antiporter</fullName>
    </recommendedName>
</protein>
<dbReference type="Proteomes" id="UP000000483">
    <property type="component" value="Chromosome"/>
</dbReference>
<organism evidence="11 12">
    <name type="scientific">Desulfobacca acetoxidans (strain ATCC 700848 / DSM 11109 / ASRB2)</name>
    <dbReference type="NCBI Taxonomy" id="880072"/>
    <lineage>
        <taxon>Bacteria</taxon>
        <taxon>Pseudomonadati</taxon>
        <taxon>Thermodesulfobacteriota</taxon>
        <taxon>Desulfobaccia</taxon>
        <taxon>Desulfobaccales</taxon>
        <taxon>Desulfobaccaceae</taxon>
        <taxon>Desulfobacca</taxon>
    </lineage>
</organism>
<name>F2NFT4_DESAR</name>
<comment type="function">
    <text evidence="9">Ca(+)/H(+) antiporter that extrudes calcium in exchange for external protons.</text>
</comment>
<dbReference type="InterPro" id="IPR004837">
    <property type="entry name" value="NaCa_Exmemb"/>
</dbReference>
<reference evidence="12" key="2">
    <citation type="submission" date="2011-03" db="EMBL/GenBank/DDBJ databases">
        <title>The complete genome of Desulfobacca acetoxidans DSM 11109.</title>
        <authorList>
            <consortium name="US DOE Joint Genome Institute (JGI-PGF)"/>
            <person name="Lucas S."/>
            <person name="Copeland A."/>
            <person name="Lapidus A."/>
            <person name="Bruce D."/>
            <person name="Goodwin L."/>
            <person name="Pitluck S."/>
            <person name="Peters L."/>
            <person name="Kyrpides N."/>
            <person name="Mavromatis K."/>
            <person name="Ivanova N."/>
            <person name="Ovchinnikova G."/>
            <person name="Teshima H."/>
            <person name="Detter J.C."/>
            <person name="Han C."/>
            <person name="Land M."/>
            <person name="Hauser L."/>
            <person name="Markowitz V."/>
            <person name="Cheng J.-F."/>
            <person name="Hugenholtz P."/>
            <person name="Woyke T."/>
            <person name="Wu D."/>
            <person name="Spring S."/>
            <person name="Schueler E."/>
            <person name="Brambilla E."/>
            <person name="Klenk H.-P."/>
            <person name="Eisen J.A."/>
        </authorList>
    </citation>
    <scope>NUCLEOTIDE SEQUENCE [LARGE SCALE GENOMIC DNA]</scope>
    <source>
        <strain evidence="12">ATCC 700848 / DSM 11109 / ASRB2</strain>
    </source>
</reference>
<dbReference type="Pfam" id="PF01699">
    <property type="entry name" value="Na_Ca_ex"/>
    <property type="match status" value="2"/>
</dbReference>
<feature type="transmembrane region" description="Helical" evidence="9">
    <location>
        <begin position="309"/>
        <end position="330"/>
    </location>
</feature>
<feature type="transmembrane region" description="Helical" evidence="9">
    <location>
        <begin position="7"/>
        <end position="26"/>
    </location>
</feature>
<dbReference type="PANTHER" id="PTHR31503:SF22">
    <property type="entry name" value="VACUOLAR CALCIUM ION TRANSPORTER"/>
    <property type="match status" value="1"/>
</dbReference>
<feature type="transmembrane region" description="Helical" evidence="9">
    <location>
        <begin position="32"/>
        <end position="51"/>
    </location>
</feature>
<keyword evidence="5 9" id="KW-0106">Calcium</keyword>
<evidence type="ECO:0000256" key="1">
    <source>
        <dbReference type="ARBA" id="ARBA00004127"/>
    </source>
</evidence>
<gene>
    <name evidence="11" type="ordered locus">Desac_2382</name>
</gene>
<evidence type="ECO:0000256" key="5">
    <source>
        <dbReference type="ARBA" id="ARBA00022837"/>
    </source>
</evidence>
<evidence type="ECO:0000259" key="10">
    <source>
        <dbReference type="Pfam" id="PF01699"/>
    </source>
</evidence>
<feature type="transmembrane region" description="Helical" evidence="9">
    <location>
        <begin position="337"/>
        <end position="357"/>
    </location>
</feature>
<evidence type="ECO:0000256" key="7">
    <source>
        <dbReference type="ARBA" id="ARBA00023065"/>
    </source>
</evidence>
<feature type="transmembrane region" description="Helical" evidence="9">
    <location>
        <begin position="279"/>
        <end position="303"/>
    </location>
</feature>
<keyword evidence="7 9" id="KW-0406">Ion transport</keyword>
<dbReference type="GO" id="GO:0012505">
    <property type="term" value="C:endomembrane system"/>
    <property type="evidence" value="ECO:0007669"/>
    <property type="project" value="UniProtKB-SubCell"/>
</dbReference>
<comment type="similarity">
    <text evidence="9">Belongs to the Ca(2+):cation antiporter (CaCA) (TC 2.A.19) family.</text>
</comment>
<dbReference type="GO" id="GO:0015369">
    <property type="term" value="F:calcium:proton antiporter activity"/>
    <property type="evidence" value="ECO:0007669"/>
    <property type="project" value="UniProtKB-UniRule"/>
</dbReference>
<keyword evidence="8 9" id="KW-0472">Membrane</keyword>
<dbReference type="InterPro" id="IPR004713">
    <property type="entry name" value="CaH_exchang"/>
</dbReference>
<dbReference type="AlphaFoldDB" id="F2NFT4"/>
<dbReference type="GO" id="GO:0006874">
    <property type="term" value="P:intracellular calcium ion homeostasis"/>
    <property type="evidence" value="ECO:0007669"/>
    <property type="project" value="TreeGrafter"/>
</dbReference>
<dbReference type="InterPro" id="IPR004798">
    <property type="entry name" value="CAX-like"/>
</dbReference>
<feature type="transmembrane region" description="Helical" evidence="9">
    <location>
        <begin position="211"/>
        <end position="233"/>
    </location>
</feature>
<keyword evidence="2 9" id="KW-0813">Transport</keyword>
<dbReference type="EMBL" id="CP002629">
    <property type="protein sequence ID" value="AEB10203.1"/>
    <property type="molecule type" value="Genomic_DNA"/>
</dbReference>
<keyword evidence="9" id="KW-0050">Antiport</keyword>
<dbReference type="STRING" id="880072.Desac_2382"/>
<comment type="caution">
    <text evidence="9">Lacks conserved residue(s) required for the propagation of feature annotation.</text>
</comment>
<evidence type="ECO:0000256" key="4">
    <source>
        <dbReference type="ARBA" id="ARBA00022692"/>
    </source>
</evidence>
<feature type="domain" description="Sodium/calcium exchanger membrane region" evidence="10">
    <location>
        <begin position="32"/>
        <end position="184"/>
    </location>
</feature>
<feature type="transmembrane region" description="Helical" evidence="9">
    <location>
        <begin position="245"/>
        <end position="267"/>
    </location>
</feature>
<dbReference type="InterPro" id="IPR044880">
    <property type="entry name" value="NCX_ion-bd_dom_sf"/>
</dbReference>
<dbReference type="HOGENOM" id="CLU_008721_2_1_7"/>
<keyword evidence="3 9" id="KW-0109">Calcium transport</keyword>
<dbReference type="PANTHER" id="PTHR31503">
    <property type="entry name" value="VACUOLAR CALCIUM ION TRANSPORTER"/>
    <property type="match status" value="1"/>
</dbReference>
<feature type="domain" description="Sodium/calcium exchanger membrane region" evidence="10">
    <location>
        <begin position="211"/>
        <end position="355"/>
    </location>
</feature>